<protein>
    <recommendedName>
        <fullName evidence="3">1,3-beta-glucan synthase</fullName>
        <ecNumber evidence="3">2.4.1.34</ecNumber>
    </recommendedName>
</protein>
<dbReference type="PANTHER" id="PTHR12741:SF48">
    <property type="entry name" value="1,3-BETA-GLUCAN SYNTHASE COMPONENT FKS1-RELATED"/>
    <property type="match status" value="1"/>
</dbReference>
<feature type="region of interest" description="Disordered" evidence="10">
    <location>
        <begin position="714"/>
        <end position="746"/>
    </location>
</feature>
<evidence type="ECO:0000256" key="8">
    <source>
        <dbReference type="ARBA" id="ARBA00023136"/>
    </source>
</evidence>
<sequence>MERSPLLENQKDSFERAVNDLHNKIFSNYKRWVRHVNVQHVLTEPEGSVTAESSSFGNLSGAPLLPLTAVSGDAWQSIGMWRFVSNEDEREWTCNAQLHQLVLWYLIWGEAANLRHVPELLCFIFYCACNALQLSTRSSWEVATFVEAVDDDGPYGKEDFLNSIVSPIYEFLKLEVLTRKEDLVCERVMYDDVNETFWSVEGVHAMLPNGCAQVECPEATSEPGAPRRAYAHLRNLLTKSEGNVSSLNVYFRKTYREVPGWPHLYQVFSRVFIFHAVLLHLTIAVSFEGFNMEYLFTAVITHALLKALRTIIFMYLVWPLKKAQQDAARTKIQQRSEQNRRASARQLHAFIAVGSSRILGYLLVPLVYIVETMARRRWSRECLAPAAWCDKHVINGIADAYSPACRGADGLDYLLEFCKDCLSNEKEVSATCGLLTFFAYECTAICTSEAASRNDVFLVVAAVYTVIFLGSEILLTRPGSVSNFHWARHGYMQKKNKATGWADVISGFSETSFQYHACLCNDAQPNPLLFENENLKLLSGPEMEPACIPEAAGALSIEARSAHWQRWGRVWNEIIHNMRERDYLSNSERDELIFFALREPEHVAVFGTPEYLVFPTMLTAPVFDTHPWNRGHFTRYQHTVRTMLQTRDLFAWLLITLGVVEKRELGPLLNALTSVSSRAGESLRSPTSEQVARLTELRKAVVAFLVILSQLPSNSDNGSAQSEGFVEPLLSPESRDVNSSSGSNSSEMARELELQLTIVLDAVKMLISQDTTAANFSASSSPDDGRAVKTDVAAYKQLRKLISLESLRDENKWQQAVATSQLKAFGQIVDALHRSFSTPSPGSTPASDEVHRQVLFFVNSFRDRAIGTAAPVRKMKTMTTLIPYFKEDVSYSEQSLKTMDDEGVNLENLLQALFATEWQNMCERVRHRGDESDPVPYQILKEWASDRGQVLSRSVRGVMLYADALRIQARLERVPEDEVEAVISSKFEFVVSCQCYGQLRDSPRADERWKADCIDELRHAFPANLKIAFVEETDGLYYSVLLGVDPDTQEEITLSKVRLPGTPIIGEGKPENQNHAIIFTKGEYLQTLDMNQDNYIGEALKLRNLLEGFKGSIRLTGFREYIFSERGGAVAAFAATSEFVFGTSLQRFLAHPLCVRFHYGHPDVWDKQWALTNGGVSKASRTLHLSEDIFAGFNCSMRGGSIAYVEFIHVGKGRDMGFVAVNAFDQKISTGNALQCTSRELYRLGKGFDFPRLLSFYFTACGYFVTNRLTTNVLYFIILCWLFVALLQAEKLQVVQTASGEVILAPEWNTPGPAGAGGRVLADNSPSGDSFFHNSTIGFLGELEQRLAQIRSSWSDTSSPSAVEIATQTSVSTYEESWGIFQLGFFAMLPYFFELWLERGFLFSVHHNVFLLACLSWVFFLFTSQTKGYYFSSALTTGKADYVSTGRGFVVEPGSFISLYSIFAKSHFHDGVEAFIYATVFQAATTLGGYDTWTIRIYVGSLLLAPLLFNPQECFSQCL</sequence>
<evidence type="ECO:0000256" key="4">
    <source>
        <dbReference type="ARBA" id="ARBA00022676"/>
    </source>
</evidence>
<evidence type="ECO:0000256" key="9">
    <source>
        <dbReference type="ARBA" id="ARBA00047777"/>
    </source>
</evidence>
<proteinExistence type="inferred from homology"/>
<feature type="transmembrane region" description="Helical" evidence="11">
    <location>
        <begin position="1273"/>
        <end position="1289"/>
    </location>
</feature>
<dbReference type="Pfam" id="PF14288">
    <property type="entry name" value="FKS1_dom1"/>
    <property type="match status" value="1"/>
</dbReference>
<dbReference type="EMBL" id="JBGBPQ010000026">
    <property type="protein sequence ID" value="KAL1498897.1"/>
    <property type="molecule type" value="Genomic_DNA"/>
</dbReference>
<feature type="transmembrane region" description="Helical" evidence="11">
    <location>
        <begin position="294"/>
        <end position="318"/>
    </location>
</feature>
<evidence type="ECO:0000256" key="2">
    <source>
        <dbReference type="ARBA" id="ARBA00009040"/>
    </source>
</evidence>
<keyword evidence="7 11" id="KW-1133">Transmembrane helix</keyword>
<keyword evidence="8 11" id="KW-0472">Membrane</keyword>
<evidence type="ECO:0000256" key="3">
    <source>
        <dbReference type="ARBA" id="ARBA00012589"/>
    </source>
</evidence>
<keyword evidence="5" id="KW-0808">Transferase</keyword>
<dbReference type="InterPro" id="IPR026899">
    <property type="entry name" value="FKS1-like_dom1"/>
</dbReference>
<evidence type="ECO:0000256" key="1">
    <source>
        <dbReference type="ARBA" id="ARBA00004141"/>
    </source>
</evidence>
<evidence type="ECO:0000256" key="7">
    <source>
        <dbReference type="ARBA" id="ARBA00022989"/>
    </source>
</evidence>
<dbReference type="Proteomes" id="UP001515480">
    <property type="component" value="Unassembled WGS sequence"/>
</dbReference>
<feature type="transmembrane region" description="Helical" evidence="11">
    <location>
        <begin position="1378"/>
        <end position="1397"/>
    </location>
</feature>
<comment type="caution">
    <text evidence="13">The sequence shown here is derived from an EMBL/GenBank/DDBJ whole genome shotgun (WGS) entry which is preliminary data.</text>
</comment>
<evidence type="ECO:0000256" key="6">
    <source>
        <dbReference type="ARBA" id="ARBA00022692"/>
    </source>
</evidence>
<dbReference type="InterPro" id="IPR003440">
    <property type="entry name" value="Glyco_trans_48_dom"/>
</dbReference>
<accession>A0AB34II74</accession>
<dbReference type="GO" id="GO:0006075">
    <property type="term" value="P:(1-&gt;3)-beta-D-glucan biosynthetic process"/>
    <property type="evidence" value="ECO:0007669"/>
    <property type="project" value="InterPro"/>
</dbReference>
<evidence type="ECO:0000313" key="14">
    <source>
        <dbReference type="Proteomes" id="UP001515480"/>
    </source>
</evidence>
<evidence type="ECO:0000256" key="5">
    <source>
        <dbReference type="ARBA" id="ARBA00022679"/>
    </source>
</evidence>
<dbReference type="GO" id="GO:0003843">
    <property type="term" value="F:1,3-beta-D-glucan synthase activity"/>
    <property type="evidence" value="ECO:0007669"/>
    <property type="project" value="UniProtKB-EC"/>
</dbReference>
<organism evidence="13 14">
    <name type="scientific">Prymnesium parvum</name>
    <name type="common">Toxic golden alga</name>
    <dbReference type="NCBI Taxonomy" id="97485"/>
    <lineage>
        <taxon>Eukaryota</taxon>
        <taxon>Haptista</taxon>
        <taxon>Haptophyta</taxon>
        <taxon>Prymnesiophyceae</taxon>
        <taxon>Prymnesiales</taxon>
        <taxon>Prymnesiaceae</taxon>
        <taxon>Prymnesium</taxon>
    </lineage>
</organism>
<keyword evidence="4" id="KW-0328">Glycosyltransferase</keyword>
<keyword evidence="6 11" id="KW-0812">Transmembrane</keyword>
<evidence type="ECO:0000259" key="12">
    <source>
        <dbReference type="SMART" id="SM01205"/>
    </source>
</evidence>
<comment type="similarity">
    <text evidence="2">Belongs to the glycosyltransferase 48 family.</text>
</comment>
<feature type="transmembrane region" description="Helical" evidence="11">
    <location>
        <begin position="267"/>
        <end position="287"/>
    </location>
</feature>
<dbReference type="EC" id="2.4.1.34" evidence="3"/>
<dbReference type="Pfam" id="PF02364">
    <property type="entry name" value="Glucan_synthase"/>
    <property type="match status" value="3"/>
</dbReference>
<comment type="subcellular location">
    <subcellularLocation>
        <location evidence="1">Membrane</location>
        <topology evidence="1">Multi-pass membrane protein</topology>
    </subcellularLocation>
</comment>
<keyword evidence="14" id="KW-1185">Reference proteome</keyword>
<name>A0AB34II74_PRYPA</name>
<dbReference type="PANTHER" id="PTHR12741">
    <property type="entry name" value="LYST-INTERACTING PROTEIN LIP5 DOPAMINE RESPONSIVE PROTEIN DRG-1"/>
    <property type="match status" value="1"/>
</dbReference>
<evidence type="ECO:0000256" key="11">
    <source>
        <dbReference type="SAM" id="Phobius"/>
    </source>
</evidence>
<evidence type="ECO:0000313" key="13">
    <source>
        <dbReference type="EMBL" id="KAL1498897.1"/>
    </source>
</evidence>
<feature type="domain" description="1,3-beta-glucan synthase component FKS1-like" evidence="12">
    <location>
        <begin position="95"/>
        <end position="210"/>
    </location>
</feature>
<feature type="transmembrane region" description="Helical" evidence="11">
    <location>
        <begin position="347"/>
        <end position="370"/>
    </location>
</feature>
<feature type="transmembrane region" description="Helical" evidence="11">
    <location>
        <begin position="1403"/>
        <end position="1422"/>
    </location>
</feature>
<gene>
    <name evidence="13" type="ORF">AB1Y20_013419</name>
</gene>
<reference evidence="13 14" key="1">
    <citation type="journal article" date="2024" name="Science">
        <title>Giant polyketide synthase enzymes in the biosynthesis of giant marine polyether toxins.</title>
        <authorList>
            <person name="Fallon T.R."/>
            <person name="Shende V.V."/>
            <person name="Wierzbicki I.H."/>
            <person name="Pendleton A.L."/>
            <person name="Watervoot N.F."/>
            <person name="Auber R.P."/>
            <person name="Gonzalez D.J."/>
            <person name="Wisecaver J.H."/>
            <person name="Moore B.S."/>
        </authorList>
    </citation>
    <scope>NUCLEOTIDE SEQUENCE [LARGE SCALE GENOMIC DNA]</scope>
    <source>
        <strain evidence="13 14">12B1</strain>
    </source>
</reference>
<evidence type="ECO:0000256" key="10">
    <source>
        <dbReference type="SAM" id="MobiDB-lite"/>
    </source>
</evidence>
<dbReference type="GO" id="GO:0005886">
    <property type="term" value="C:plasma membrane"/>
    <property type="evidence" value="ECO:0007669"/>
    <property type="project" value="TreeGrafter"/>
</dbReference>
<feature type="transmembrane region" description="Helical" evidence="11">
    <location>
        <begin position="456"/>
        <end position="475"/>
    </location>
</feature>
<dbReference type="SMART" id="SM01205">
    <property type="entry name" value="FKS1_dom1"/>
    <property type="match status" value="1"/>
</dbReference>
<dbReference type="GO" id="GO:0000148">
    <property type="term" value="C:1,3-beta-D-glucan synthase complex"/>
    <property type="evidence" value="ECO:0007669"/>
    <property type="project" value="InterPro"/>
</dbReference>
<comment type="catalytic activity">
    <reaction evidence="9">
        <text>[(1-&gt;3)-beta-D-glucosyl](n) + UDP-alpha-D-glucose = [(1-&gt;3)-beta-D-glucosyl](n+1) + UDP + H(+)</text>
        <dbReference type="Rhea" id="RHEA:21476"/>
        <dbReference type="Rhea" id="RHEA-COMP:11146"/>
        <dbReference type="Rhea" id="RHEA-COMP:14303"/>
        <dbReference type="ChEBI" id="CHEBI:15378"/>
        <dbReference type="ChEBI" id="CHEBI:37671"/>
        <dbReference type="ChEBI" id="CHEBI:58223"/>
        <dbReference type="ChEBI" id="CHEBI:58885"/>
        <dbReference type="EC" id="2.4.1.34"/>
    </reaction>
</comment>